<dbReference type="AlphaFoldDB" id="A0A835K4W2"/>
<proteinExistence type="predicted"/>
<name>A0A835K4W2_9ROSI</name>
<dbReference type="Proteomes" id="UP000657918">
    <property type="component" value="Unassembled WGS sequence"/>
</dbReference>
<reference evidence="1 2" key="1">
    <citation type="submission" date="2020-10" db="EMBL/GenBank/DDBJ databases">
        <title>Plant Genome Project.</title>
        <authorList>
            <person name="Zhang R.-G."/>
        </authorList>
    </citation>
    <scope>NUCLEOTIDE SEQUENCE [LARGE SCALE GENOMIC DNA]</scope>
    <source>
        <strain evidence="1">FAFU-HL-1</strain>
        <tissue evidence="1">Leaf</tissue>
    </source>
</reference>
<evidence type="ECO:0000313" key="1">
    <source>
        <dbReference type="EMBL" id="KAF9682053.1"/>
    </source>
</evidence>
<gene>
    <name evidence="1" type="ORF">SADUNF_Sadunf05G0068300</name>
</gene>
<protein>
    <submittedName>
        <fullName evidence="1">Uncharacterized protein</fullName>
    </submittedName>
</protein>
<organism evidence="1 2">
    <name type="scientific">Salix dunnii</name>
    <dbReference type="NCBI Taxonomy" id="1413687"/>
    <lineage>
        <taxon>Eukaryota</taxon>
        <taxon>Viridiplantae</taxon>
        <taxon>Streptophyta</taxon>
        <taxon>Embryophyta</taxon>
        <taxon>Tracheophyta</taxon>
        <taxon>Spermatophyta</taxon>
        <taxon>Magnoliopsida</taxon>
        <taxon>eudicotyledons</taxon>
        <taxon>Gunneridae</taxon>
        <taxon>Pentapetalae</taxon>
        <taxon>rosids</taxon>
        <taxon>fabids</taxon>
        <taxon>Malpighiales</taxon>
        <taxon>Salicaceae</taxon>
        <taxon>Saliceae</taxon>
        <taxon>Salix</taxon>
    </lineage>
</organism>
<dbReference type="EMBL" id="JADGMS010000005">
    <property type="protein sequence ID" value="KAF9682053.1"/>
    <property type="molecule type" value="Genomic_DNA"/>
</dbReference>
<evidence type="ECO:0000313" key="2">
    <source>
        <dbReference type="Proteomes" id="UP000657918"/>
    </source>
</evidence>
<sequence length="74" mass="8126">MAQQPEVEKILGFPTHHLSSDGAQIHPFLPLNISGYAFAPQICAHVYVGNKTISKSLVLLCLFHYSMSSILLDS</sequence>
<keyword evidence="2" id="KW-1185">Reference proteome</keyword>
<accession>A0A835K4W2</accession>
<comment type="caution">
    <text evidence="1">The sequence shown here is derived from an EMBL/GenBank/DDBJ whole genome shotgun (WGS) entry which is preliminary data.</text>
</comment>